<proteinExistence type="predicted"/>
<dbReference type="PROSITE" id="PS51123">
    <property type="entry name" value="OMPA_2"/>
    <property type="match status" value="1"/>
</dbReference>
<dbReference type="PRINTS" id="PR01021">
    <property type="entry name" value="OMPADOMAIN"/>
</dbReference>
<dbReference type="GO" id="GO:0009279">
    <property type="term" value="C:cell outer membrane"/>
    <property type="evidence" value="ECO:0007669"/>
    <property type="project" value="UniProtKB-SubCell"/>
</dbReference>
<keyword evidence="2 4" id="KW-0472">Membrane</keyword>
<dbReference type="PANTHER" id="PTHR30329">
    <property type="entry name" value="STATOR ELEMENT OF FLAGELLAR MOTOR COMPLEX"/>
    <property type="match status" value="1"/>
</dbReference>
<evidence type="ECO:0000256" key="5">
    <source>
        <dbReference type="SAM" id="SignalP"/>
    </source>
</evidence>
<keyword evidence="5" id="KW-0732">Signal</keyword>
<evidence type="ECO:0000259" key="6">
    <source>
        <dbReference type="PROSITE" id="PS51123"/>
    </source>
</evidence>
<dbReference type="Gene3D" id="1.25.40.10">
    <property type="entry name" value="Tetratricopeptide repeat domain"/>
    <property type="match status" value="1"/>
</dbReference>
<dbReference type="PANTHER" id="PTHR30329:SF21">
    <property type="entry name" value="LIPOPROTEIN YIAD-RELATED"/>
    <property type="match status" value="1"/>
</dbReference>
<dbReference type="RefSeq" id="WP_116848640.1">
    <property type="nucleotide sequence ID" value="NZ_QTJU01000007.1"/>
</dbReference>
<dbReference type="OrthoDB" id="9809364at2"/>
<accession>A0A3E1NFW1</accession>
<dbReference type="SUPFAM" id="SSF103088">
    <property type="entry name" value="OmpA-like"/>
    <property type="match status" value="1"/>
</dbReference>
<keyword evidence="7" id="KW-0969">Cilium</keyword>
<keyword evidence="3" id="KW-0998">Cell outer membrane</keyword>
<name>A0A3E1NFW1_9BACT</name>
<dbReference type="Pfam" id="PF07676">
    <property type="entry name" value="PD40"/>
    <property type="match status" value="1"/>
</dbReference>
<feature type="signal peptide" evidence="5">
    <location>
        <begin position="1"/>
        <end position="25"/>
    </location>
</feature>
<evidence type="ECO:0000313" key="7">
    <source>
        <dbReference type="EMBL" id="RFM26856.1"/>
    </source>
</evidence>
<dbReference type="InterPro" id="IPR006664">
    <property type="entry name" value="OMP_bac"/>
</dbReference>
<dbReference type="AlphaFoldDB" id="A0A3E1NFW1"/>
<dbReference type="CDD" id="cd07185">
    <property type="entry name" value="OmpA_C-like"/>
    <property type="match status" value="1"/>
</dbReference>
<dbReference type="SUPFAM" id="SSF82171">
    <property type="entry name" value="DPP6 N-terminal domain-like"/>
    <property type="match status" value="1"/>
</dbReference>
<dbReference type="SUPFAM" id="SSF48452">
    <property type="entry name" value="TPR-like"/>
    <property type="match status" value="1"/>
</dbReference>
<evidence type="ECO:0000256" key="1">
    <source>
        <dbReference type="ARBA" id="ARBA00004442"/>
    </source>
</evidence>
<gene>
    <name evidence="7" type="ORF">DXN05_17875</name>
</gene>
<dbReference type="Gene3D" id="3.30.1330.60">
    <property type="entry name" value="OmpA-like domain"/>
    <property type="match status" value="1"/>
</dbReference>
<dbReference type="InterPro" id="IPR011990">
    <property type="entry name" value="TPR-like_helical_dom_sf"/>
</dbReference>
<dbReference type="InterPro" id="IPR011659">
    <property type="entry name" value="WD40"/>
</dbReference>
<evidence type="ECO:0000256" key="3">
    <source>
        <dbReference type="ARBA" id="ARBA00023237"/>
    </source>
</evidence>
<feature type="domain" description="OmpA-like" evidence="6">
    <location>
        <begin position="536"/>
        <end position="657"/>
    </location>
</feature>
<dbReference type="InterPro" id="IPR008969">
    <property type="entry name" value="CarboxyPept-like_regulatory"/>
</dbReference>
<evidence type="ECO:0000256" key="4">
    <source>
        <dbReference type="PROSITE-ProRule" id="PRU00473"/>
    </source>
</evidence>
<dbReference type="Pfam" id="PF13620">
    <property type="entry name" value="CarboxypepD_reg"/>
    <property type="match status" value="1"/>
</dbReference>
<dbReference type="InterPro" id="IPR036737">
    <property type="entry name" value="OmpA-like_sf"/>
</dbReference>
<dbReference type="Pfam" id="PF00691">
    <property type="entry name" value="OmpA"/>
    <property type="match status" value="1"/>
</dbReference>
<evidence type="ECO:0000313" key="8">
    <source>
        <dbReference type="Proteomes" id="UP000261284"/>
    </source>
</evidence>
<dbReference type="InterPro" id="IPR050330">
    <property type="entry name" value="Bact_OuterMem_StrucFunc"/>
</dbReference>
<sequence>MDRKPYLLYLLLAFAALLPASQLHAQYVLRQAQTQATLYHYPAAKTLYTKAYNKKHSLQAAKSLAEIYSEVKDYPNAEFWYARVVSIPGHSPADELHYAEALINNNKYTEARQLLQQYLTNNNGDQQATILLAGCDSAVLWLKQPIAGNLENMQALNTAYSDWGTMLYKGQLIFASDRPYDSLRRQPFFSNSTIKRKTYSLTGNSYLHLYQGNGTDSNNTRLLGRDINGDFHSANASFTANGLQMYYAVTNLEKKKSSFLGKELPYTLHIEIFSSSWDTARQRWTKKTAFPYNQVFHYSLGDPCISPDGQTIYFTATSGEGHLGGADIYYSKKDKAGKWSTPVNLGADINTRYNERTPFIDEEGQLYFASDGRAGMGGLDIYKAVALSPGRWTVTNMKTPVNSPQDDFAPYAENAQTFYFSSNRITGKGSDDIYLFSIKPNMLSVFNLEGNVRDEKTGLPIPGAEVTLLNQQNTLPAKVQTDNQGFYSFKLDSAANYELGANKTAYNAATGIAITTKGLTGSQTLRKDIVLSRPEPEPSKPVKLANIYFDLDKWTIRPDAARELDSLVTLLQRNADWIVEMSSHTDSRASDSYNMTLSQKRAEATMQYLVRHGIARARLTAKGYGETKLVNRCSNGVICSEAEHQQNRRTEFTVILR</sequence>
<dbReference type="Gene3D" id="2.60.40.1120">
    <property type="entry name" value="Carboxypeptidase-like, regulatory domain"/>
    <property type="match status" value="1"/>
</dbReference>
<protein>
    <submittedName>
        <fullName evidence="7">Flagellar motor protein MotB</fullName>
    </submittedName>
</protein>
<keyword evidence="7" id="KW-0966">Cell projection</keyword>
<comment type="subcellular location">
    <subcellularLocation>
        <location evidence="1">Cell outer membrane</location>
    </subcellularLocation>
</comment>
<dbReference type="Pfam" id="PF12895">
    <property type="entry name" value="ANAPC3"/>
    <property type="match status" value="1"/>
</dbReference>
<keyword evidence="8" id="KW-1185">Reference proteome</keyword>
<comment type="caution">
    <text evidence="7">The sequence shown here is derived from an EMBL/GenBank/DDBJ whole genome shotgun (WGS) entry which is preliminary data.</text>
</comment>
<reference evidence="7 8" key="1">
    <citation type="submission" date="2018-08" db="EMBL/GenBank/DDBJ databases">
        <title>Chitinophagaceae sp. K23C18032701, a novel bacterium isolated from forest soil.</title>
        <authorList>
            <person name="Wang C."/>
        </authorList>
    </citation>
    <scope>NUCLEOTIDE SEQUENCE [LARGE SCALE GENOMIC DNA]</scope>
    <source>
        <strain evidence="7 8">K23C18032701</strain>
    </source>
</reference>
<evidence type="ECO:0000256" key="2">
    <source>
        <dbReference type="ARBA" id="ARBA00023136"/>
    </source>
</evidence>
<feature type="chain" id="PRO_5017706607" evidence="5">
    <location>
        <begin position="26"/>
        <end position="657"/>
    </location>
</feature>
<dbReference type="Proteomes" id="UP000261284">
    <property type="component" value="Unassembled WGS sequence"/>
</dbReference>
<dbReference type="EMBL" id="QTJU01000007">
    <property type="protein sequence ID" value="RFM26856.1"/>
    <property type="molecule type" value="Genomic_DNA"/>
</dbReference>
<organism evidence="7 8">
    <name type="scientific">Deminuibacter soli</name>
    <dbReference type="NCBI Taxonomy" id="2291815"/>
    <lineage>
        <taxon>Bacteria</taxon>
        <taxon>Pseudomonadati</taxon>
        <taxon>Bacteroidota</taxon>
        <taxon>Chitinophagia</taxon>
        <taxon>Chitinophagales</taxon>
        <taxon>Chitinophagaceae</taxon>
        <taxon>Deminuibacter</taxon>
    </lineage>
</organism>
<keyword evidence="7" id="KW-0282">Flagellum</keyword>
<dbReference type="InterPro" id="IPR006665">
    <property type="entry name" value="OmpA-like"/>
</dbReference>
<dbReference type="SUPFAM" id="SSF49464">
    <property type="entry name" value="Carboxypeptidase regulatory domain-like"/>
    <property type="match status" value="1"/>
</dbReference>